<dbReference type="InterPro" id="IPR010750">
    <property type="entry name" value="SGF29_tudor-like_dom"/>
</dbReference>
<evidence type="ECO:0000256" key="4">
    <source>
        <dbReference type="ARBA" id="ARBA00023242"/>
    </source>
</evidence>
<evidence type="ECO:0000313" key="8">
    <source>
        <dbReference type="Proteomes" id="UP000095009"/>
    </source>
</evidence>
<dbReference type="EMBL" id="KV454411">
    <property type="protein sequence ID" value="ODQ64680.1"/>
    <property type="molecule type" value="Genomic_DNA"/>
</dbReference>
<dbReference type="PANTHER" id="PTHR21539">
    <property type="entry name" value="SAGA-ASSOCIATED FACTOR 29"/>
    <property type="match status" value="1"/>
</dbReference>
<dbReference type="PANTHER" id="PTHR21539:SF0">
    <property type="entry name" value="SAGA-ASSOCIATED FACTOR 29"/>
    <property type="match status" value="1"/>
</dbReference>
<evidence type="ECO:0000256" key="5">
    <source>
        <dbReference type="SAM" id="MobiDB-lite"/>
    </source>
</evidence>
<name>A0A1E3PH94_9ASCO</name>
<feature type="compositionally biased region" description="Polar residues" evidence="5">
    <location>
        <begin position="7"/>
        <end position="16"/>
    </location>
</feature>
<dbReference type="Pfam" id="PF07039">
    <property type="entry name" value="SGF29_Tudor"/>
    <property type="match status" value="1"/>
</dbReference>
<dbReference type="GO" id="GO:0005634">
    <property type="term" value="C:nucleus"/>
    <property type="evidence" value="ECO:0007669"/>
    <property type="project" value="UniProtKB-SubCell"/>
</dbReference>
<reference evidence="7 8" key="1">
    <citation type="journal article" date="2016" name="Proc. Natl. Acad. Sci. U.S.A.">
        <title>Comparative genomics of biotechnologically important yeasts.</title>
        <authorList>
            <person name="Riley R."/>
            <person name="Haridas S."/>
            <person name="Wolfe K.H."/>
            <person name="Lopes M.R."/>
            <person name="Hittinger C.T."/>
            <person name="Goeker M."/>
            <person name="Salamov A.A."/>
            <person name="Wisecaver J.H."/>
            <person name="Long T.M."/>
            <person name="Calvey C.H."/>
            <person name="Aerts A.L."/>
            <person name="Barry K.W."/>
            <person name="Choi C."/>
            <person name="Clum A."/>
            <person name="Coughlan A.Y."/>
            <person name="Deshpande S."/>
            <person name="Douglass A.P."/>
            <person name="Hanson S.J."/>
            <person name="Klenk H.-P."/>
            <person name="LaButti K.M."/>
            <person name="Lapidus A."/>
            <person name="Lindquist E.A."/>
            <person name="Lipzen A.M."/>
            <person name="Meier-Kolthoff J.P."/>
            <person name="Ohm R.A."/>
            <person name="Otillar R.P."/>
            <person name="Pangilinan J.L."/>
            <person name="Peng Y."/>
            <person name="Rokas A."/>
            <person name="Rosa C.A."/>
            <person name="Scheuner C."/>
            <person name="Sibirny A.A."/>
            <person name="Slot J.C."/>
            <person name="Stielow J.B."/>
            <person name="Sun H."/>
            <person name="Kurtzman C.P."/>
            <person name="Blackwell M."/>
            <person name="Grigoriev I.V."/>
            <person name="Jeffries T.W."/>
        </authorList>
    </citation>
    <scope>NUCLEOTIDE SEQUENCE [LARGE SCALE GENOMIC DNA]</scope>
    <source>
        <strain evidence="7 8">DSM 6958</strain>
    </source>
</reference>
<comment type="subcellular location">
    <subcellularLocation>
        <location evidence="1">Nucleus</location>
    </subcellularLocation>
</comment>
<organism evidence="7 8">
    <name type="scientific">Nadsonia fulvescens var. elongata DSM 6958</name>
    <dbReference type="NCBI Taxonomy" id="857566"/>
    <lineage>
        <taxon>Eukaryota</taxon>
        <taxon>Fungi</taxon>
        <taxon>Dikarya</taxon>
        <taxon>Ascomycota</taxon>
        <taxon>Saccharomycotina</taxon>
        <taxon>Dipodascomycetes</taxon>
        <taxon>Dipodascales</taxon>
        <taxon>Dipodascales incertae sedis</taxon>
        <taxon>Nadsonia</taxon>
    </lineage>
</organism>
<gene>
    <name evidence="7" type="ORF">NADFUDRAFT_52309</name>
</gene>
<dbReference type="InterPro" id="IPR047288">
    <property type="entry name" value="Tudor_SGF29_rpt1"/>
</dbReference>
<feature type="compositionally biased region" description="Polar residues" evidence="5">
    <location>
        <begin position="196"/>
        <end position="226"/>
    </location>
</feature>
<dbReference type="InterPro" id="IPR047287">
    <property type="entry name" value="Tudor_SGF29_rpt2"/>
</dbReference>
<keyword evidence="8" id="KW-1185">Reference proteome</keyword>
<feature type="region of interest" description="Disordered" evidence="5">
    <location>
        <begin position="1"/>
        <end position="49"/>
    </location>
</feature>
<dbReference type="AlphaFoldDB" id="A0A1E3PH94"/>
<evidence type="ECO:0000256" key="1">
    <source>
        <dbReference type="ARBA" id="ARBA00004123"/>
    </source>
</evidence>
<dbReference type="PROSITE" id="PS51518">
    <property type="entry name" value="SGF29_C"/>
    <property type="match status" value="1"/>
</dbReference>
<dbReference type="GO" id="GO:0000124">
    <property type="term" value="C:SAGA complex"/>
    <property type="evidence" value="ECO:0007669"/>
    <property type="project" value="InterPro"/>
</dbReference>
<keyword evidence="4" id="KW-0539">Nucleus</keyword>
<evidence type="ECO:0000256" key="2">
    <source>
        <dbReference type="ARBA" id="ARBA00023015"/>
    </source>
</evidence>
<dbReference type="OrthoDB" id="10265994at2759"/>
<dbReference type="InterPro" id="IPR037802">
    <property type="entry name" value="SGF29"/>
</dbReference>
<feature type="compositionally biased region" description="Polar residues" evidence="5">
    <location>
        <begin position="255"/>
        <end position="265"/>
    </location>
</feature>
<evidence type="ECO:0000313" key="7">
    <source>
        <dbReference type="EMBL" id="ODQ64680.1"/>
    </source>
</evidence>
<protein>
    <recommendedName>
        <fullName evidence="6">SGF29 C-terminal domain-containing protein</fullName>
    </recommendedName>
</protein>
<evidence type="ECO:0000256" key="3">
    <source>
        <dbReference type="ARBA" id="ARBA00023163"/>
    </source>
</evidence>
<accession>A0A1E3PH94</accession>
<proteinExistence type="predicted"/>
<feature type="compositionally biased region" description="Low complexity" evidence="5">
    <location>
        <begin position="28"/>
        <end position="47"/>
    </location>
</feature>
<evidence type="ECO:0000259" key="6">
    <source>
        <dbReference type="PROSITE" id="PS51518"/>
    </source>
</evidence>
<sequence length="395" mass="43986">MSRAGRSRSSTLSGSNLPDYLNPNDTESTGLNPSTSTTPSTMGGSSSYYITDHDTQNKLYSQILTNVVNLADIGKSVQKTARYIKDLSSGGNNSQNKITLNDNNAFLHRFLNLVETHDDTIDQSYNENIATNISHLLELYMEDKKYADAEKNLINQALESISILMALKQSDLDERQNRRTGPGPSFEPRKKRRDNSFNYGDTDNTSSSNGDGALESITSKDNLSTISAPPTPAQTTKKTTKSPLKPEPEKDNLSVGASSGNSPKIGSQVAFRLPNASHQPQDEEEWIQCEVTKVLTPYSFEVRDPEPDETGNLGQTYRAQLQDIIVIPPREQTKYLPTIPTGSVVLARYPETTTFYRAEVCGFRRDGRYRLKFEGEEEVGKEMEVEKYLVLSFPK</sequence>
<dbReference type="Gene3D" id="2.30.30.140">
    <property type="match status" value="1"/>
</dbReference>
<dbReference type="CDD" id="cd20394">
    <property type="entry name" value="Tudor_SGF29_rpt2"/>
    <property type="match status" value="1"/>
</dbReference>
<dbReference type="Proteomes" id="UP000095009">
    <property type="component" value="Unassembled WGS sequence"/>
</dbReference>
<dbReference type="STRING" id="857566.A0A1E3PH94"/>
<keyword evidence="2" id="KW-0805">Transcription regulation</keyword>
<keyword evidence="3" id="KW-0804">Transcription</keyword>
<feature type="region of interest" description="Disordered" evidence="5">
    <location>
        <begin position="172"/>
        <end position="267"/>
    </location>
</feature>
<dbReference type="CDD" id="cd20393">
    <property type="entry name" value="Tudor_SGF29_rpt1"/>
    <property type="match status" value="1"/>
</dbReference>
<feature type="domain" description="SGF29 C-terminal" evidence="6">
    <location>
        <begin position="259"/>
        <end position="395"/>
    </location>
</feature>